<dbReference type="VEuPathDB" id="FungiDB:H257_18491"/>
<dbReference type="EMBL" id="VJMI01002735">
    <property type="protein sequence ID" value="KAF0774969.1"/>
    <property type="molecule type" value="Genomic_DNA"/>
</dbReference>
<feature type="domain" description="EF-hand" evidence="1">
    <location>
        <begin position="274"/>
        <end position="331"/>
    </location>
</feature>
<dbReference type="Pfam" id="PF13499">
    <property type="entry name" value="EF-hand_7"/>
    <property type="match status" value="1"/>
</dbReference>
<dbReference type="Pfam" id="PF13855">
    <property type="entry name" value="LRR_8"/>
    <property type="match status" value="1"/>
</dbReference>
<dbReference type="PROSITE" id="PS50096">
    <property type="entry name" value="IQ"/>
    <property type="match status" value="1"/>
</dbReference>
<proteinExistence type="predicted"/>
<dbReference type="AlphaFoldDB" id="A0A6A5AWS0"/>
<dbReference type="GO" id="GO:0005509">
    <property type="term" value="F:calcium ion binding"/>
    <property type="evidence" value="ECO:0007669"/>
    <property type="project" value="InterPro"/>
</dbReference>
<dbReference type="SUPFAM" id="SSF47473">
    <property type="entry name" value="EF-hand"/>
    <property type="match status" value="1"/>
</dbReference>
<gene>
    <name evidence="2" type="ORF">AaE_001332</name>
</gene>
<dbReference type="InterPro" id="IPR002048">
    <property type="entry name" value="EF_hand_dom"/>
</dbReference>
<reference evidence="2 3" key="1">
    <citation type="submission" date="2019-06" db="EMBL/GenBank/DDBJ databases">
        <title>Genomics analysis of Aphanomyces spp. identifies a new class of oomycete effector associated with host adaptation.</title>
        <authorList>
            <person name="Gaulin E."/>
        </authorList>
    </citation>
    <scope>NUCLEOTIDE SEQUENCE [LARGE SCALE GENOMIC DNA]</scope>
    <source>
        <strain evidence="2 3">E</strain>
    </source>
</reference>
<name>A0A6A5AWS0_APHAT</name>
<evidence type="ECO:0000313" key="3">
    <source>
        <dbReference type="Proteomes" id="UP000469452"/>
    </source>
</evidence>
<dbReference type="InterPro" id="IPR011992">
    <property type="entry name" value="EF-hand-dom_pair"/>
</dbReference>
<evidence type="ECO:0000313" key="2">
    <source>
        <dbReference type="EMBL" id="KAF0774969.1"/>
    </source>
</evidence>
<organism evidence="2 3">
    <name type="scientific">Aphanomyces astaci</name>
    <name type="common">Crayfish plague agent</name>
    <dbReference type="NCBI Taxonomy" id="112090"/>
    <lineage>
        <taxon>Eukaryota</taxon>
        <taxon>Sar</taxon>
        <taxon>Stramenopiles</taxon>
        <taxon>Oomycota</taxon>
        <taxon>Saprolegniomycetes</taxon>
        <taxon>Saprolegniales</taxon>
        <taxon>Verrucalvaceae</taxon>
        <taxon>Aphanomyces</taxon>
    </lineage>
</organism>
<dbReference type="Gene3D" id="1.10.238.10">
    <property type="entry name" value="EF-hand"/>
    <property type="match status" value="1"/>
</dbReference>
<comment type="caution">
    <text evidence="2">The sequence shown here is derived from an EMBL/GenBank/DDBJ whole genome shotgun (WGS) entry which is preliminary data.</text>
</comment>
<protein>
    <recommendedName>
        <fullName evidence="1">EF-hand domain-containing protein</fullName>
    </recommendedName>
</protein>
<dbReference type="InterPro" id="IPR001611">
    <property type="entry name" value="Leu-rich_rpt"/>
</dbReference>
<sequence>MVALHPEIEKSEVDALCELFLALGGTRWTNSTGWTKFDNAEALRSGYGMAWYGTKWSKGRVISIDLRGNNLRGTLPDVFSKLNKLQVLNLGNNPLVTGRVPHSLMKAKHLQYCYLDGTQVFDIVASHHAYDFHITKYISSSKASVRVRIRNSTWIADVTEQEMYLVSTSLQAARAPPRPNVIQRTAHNATGPERVHAAMTLQRIYRGSRARRKILKLSAMVSEVVQDVEVRDTDIKSTQAKNSISMLGATTSLIHAELKRRYGSESSTHVCYRGLFDEYDQEHTGFVHSKDLLLLCGDLGIPMSPQRFEIAMKEMNTPSHGKLSFEELCHWLDKMEK</sequence>
<dbReference type="Proteomes" id="UP000469452">
    <property type="component" value="Unassembled WGS sequence"/>
</dbReference>
<accession>A0A6A5AWS0</accession>
<evidence type="ECO:0000259" key="1">
    <source>
        <dbReference type="Pfam" id="PF13499"/>
    </source>
</evidence>
<dbReference type="InterPro" id="IPR032675">
    <property type="entry name" value="LRR_dom_sf"/>
</dbReference>
<dbReference type="SUPFAM" id="SSF52058">
    <property type="entry name" value="L domain-like"/>
    <property type="match status" value="1"/>
</dbReference>
<dbReference type="Gene3D" id="3.80.10.10">
    <property type="entry name" value="Ribonuclease Inhibitor"/>
    <property type="match status" value="1"/>
</dbReference>